<dbReference type="Gene3D" id="3.20.20.150">
    <property type="entry name" value="Divalent-metal-dependent TIM barrel enzymes"/>
    <property type="match status" value="1"/>
</dbReference>
<feature type="domain" description="S1 motif" evidence="4">
    <location>
        <begin position="1399"/>
        <end position="1474"/>
    </location>
</feature>
<dbReference type="OrthoDB" id="412781at2759"/>
<dbReference type="InterPro" id="IPR011990">
    <property type="entry name" value="TPR-like_helical_dom_sf"/>
</dbReference>
<dbReference type="Proteomes" id="UP000835052">
    <property type="component" value="Unassembled WGS sequence"/>
</dbReference>
<dbReference type="InterPro" id="IPR045209">
    <property type="entry name" value="Rrp5"/>
</dbReference>
<dbReference type="EMBL" id="CAJGYM010000008">
    <property type="protein sequence ID" value="CAD6188251.1"/>
    <property type="molecule type" value="Genomic_DNA"/>
</dbReference>
<keyword evidence="2" id="KW-0698">rRNA processing</keyword>
<dbReference type="Gene3D" id="1.25.40.10">
    <property type="entry name" value="Tetratricopeptide repeat domain"/>
    <property type="match status" value="2"/>
</dbReference>
<dbReference type="GO" id="GO:0003723">
    <property type="term" value="F:RNA binding"/>
    <property type="evidence" value="ECO:0007669"/>
    <property type="project" value="TreeGrafter"/>
</dbReference>
<dbReference type="SMART" id="SM00386">
    <property type="entry name" value="HAT"/>
    <property type="match status" value="6"/>
</dbReference>
<comment type="caution">
    <text evidence="5">The sequence shown here is derived from an EMBL/GenBank/DDBJ whole genome shotgun (WGS) entry which is preliminary data.</text>
</comment>
<reference evidence="5" key="1">
    <citation type="submission" date="2020-10" db="EMBL/GenBank/DDBJ databases">
        <authorList>
            <person name="Kikuchi T."/>
        </authorList>
    </citation>
    <scope>NUCLEOTIDE SEQUENCE</scope>
    <source>
        <strain evidence="5">NKZ352</strain>
    </source>
</reference>
<evidence type="ECO:0000256" key="1">
    <source>
        <dbReference type="ARBA" id="ARBA00004604"/>
    </source>
</evidence>
<dbReference type="SMART" id="SM00316">
    <property type="entry name" value="S1"/>
    <property type="match status" value="10"/>
</dbReference>
<evidence type="ECO:0000256" key="3">
    <source>
        <dbReference type="SAM" id="MobiDB-lite"/>
    </source>
</evidence>
<evidence type="ECO:0000256" key="2">
    <source>
        <dbReference type="ARBA" id="ARBA00022552"/>
    </source>
</evidence>
<evidence type="ECO:0000259" key="4">
    <source>
        <dbReference type="PROSITE" id="PS50126"/>
    </source>
</evidence>
<sequence length="1919" mass="214242">MRVAANLTMLFTEVPLIERYAAAARAGFKLVEVSLPYSESAETLKEQADKYQLQHTLINAPTGDWSAGFRGLASLSSQSEQFEKSIETAIEYAKTLKCPRVHVMAGIPLGEDIRFASETYSRNIRFASERLQKEKILCLIEPINTFTIKGYHLNSFDSASKLLDELADPNLKIQYDIFHAQQINGSLTATMQDLHERIGYIQVAQVPNRDAPNASGEINFAYVFECINKMVVDKSSSATGEVYFPRGGGTDSKPKKKDTQVVSTTTKATKGKAEKRKLDTERNVSSKKKKKDKDMWTCNVSDEMFLEGLMGVGVVQEVFEDHLFMETMAHTTVELTSNNVSPKFSELFQSQGLTMSKAFTVGQMVPFKVINRKAKDGNKHVRPKVTCDPHQLNSHLTPKMLSTGLVLHSIVISIEEKGAILDLGMDSLQGFVEKESQPQGIFEGQPLIVRIESVLSRVVRVSTLVEQDNLSMGACEKLKMDHLMPGTILDCEPTDDEPTASGITVTIGNGIRGTIQRRALPTSLRENVSGFGKSIRAVVMMCQQNSNILVLNAHQDIVAVSKPQRRTNFEGISVGDKIQCKVFDVIKSKHSVCFSILKDENKKLTITAIGAKAMLDKSEKIEEEYKIGSLKECRVIGMRYVDRCLLVATRRDILKQPLVSYKDAVCGDVVEAKVTYCNKSGIYLNACNFVRAFIPLTLISPKTAKNYMKKLSVDTVLKCVVWDVNEKTKQIILTNREEIVNFQGSKLKAEKSLSEGNTYPTTVLQIFEKGSLLLRTFRGLRGVLPHFEAALLQNVKVNDFVEAKVKSIDSAKRVNFTLGSLPKQLVASELKKVIRPNPTEHLNNENVFSGVAKSQKANESVTVEYSVEGQNVEAVLENSMIFDSLDAPLGSLVNASIKKMKFDTIVPLGTVGNFNRACAKGSVATFMKEIGQKPLLTFQDLKEKMVLCAVVHQKLDDVGTFVEICGGSGLVALLYCRGEKMLDSPHPLGHVLIGEVVRLNKEKKLFCFNLVTGSGNTLECFSLTLLKNIVDELSWAAKLSNFPVPGTQLSATVSNELDEYFVVRFSFKKKKMTGILHKSTSVEAKVGEELGCIAVENNYSTNEVLVALASDDKPRVVSVRKDYVALVSKKGLIYMPTRLHPNHVPSTDLVKVGDSFSVKTSKHNEVLVGHRKEDEQLAASLEDLLSGGTTQKTSFMVKTIKNLSIYTGVVVGEWKTPEKHTKQTLFAKISLPGGHIGRMHVSEMPSSVLVEKSLPLEAFLGRNLQKEVIVRVIGFVKAQGKERIAELTMREAKINSVKAHASELGFKTHFKEGERVMCFGMASSSPNNLKLEINSLWTATVPRENVGEDLKALKPEGGVIDMELAKGEMRFATVTAVNKKQKTLAVSFEVPENRGFSRGQCLTGRVFEVQKRPLSVRLHLSSGLQAILSPTAVSQNYESVANQVANNFAIGQIAQVYAFCMGEAPRRYYVVTEERFSKRGKEEESDRRRLISDRTELKRGQILDGFVTKVQKEGTIVEIGPGVRGKLNFLPDKRIKPIAVNSVVAVQIQHIDKESIVLNLEKVYDVLANASLIESETKKKKKDAKEEEGIVDVEMEDPGFDWSNSGFRNEDLATVGKLSSQENAMEEKKKAKAKDSAKKENLQEEDEKMDDEEFAKMLRNDPNSAMLWIRYMSFFLEKDNLSSARATAERALETISYREDSELFNLWTAYLNMEVAFGDEASVKAVFDRACQNADSFKIHKQLASIYDNAEKHEEARQIYDTMVRKFRSKHIEVWYLLAEHDMRNERQKEARELLQRALSSVPKQQHTQLITKFAQLEFKSGDTERGKTLFEGLVNSYPKNTQLWLVYADAAQKYVDIELARNVLERACAVGSSMHMLRPLYKKWLELEQRHGDADAIELVRAKAEKYLQSVADAMEVD</sequence>
<dbReference type="Pfam" id="PF01261">
    <property type="entry name" value="AP_endonuc_2"/>
    <property type="match status" value="1"/>
</dbReference>
<dbReference type="SUPFAM" id="SSF48452">
    <property type="entry name" value="TPR-like"/>
    <property type="match status" value="2"/>
</dbReference>
<dbReference type="SUPFAM" id="SSF50249">
    <property type="entry name" value="Nucleic acid-binding proteins"/>
    <property type="match status" value="2"/>
</dbReference>
<dbReference type="SUPFAM" id="SSF51658">
    <property type="entry name" value="Xylose isomerase-like"/>
    <property type="match status" value="1"/>
</dbReference>
<dbReference type="InterPro" id="IPR036237">
    <property type="entry name" value="Xyl_isomerase-like_sf"/>
</dbReference>
<dbReference type="InterPro" id="IPR003107">
    <property type="entry name" value="HAT"/>
</dbReference>
<feature type="domain" description="S1 motif" evidence="4">
    <location>
        <begin position="667"/>
        <end position="736"/>
    </location>
</feature>
<evidence type="ECO:0000313" key="6">
    <source>
        <dbReference type="Proteomes" id="UP000835052"/>
    </source>
</evidence>
<keyword evidence="6" id="KW-1185">Reference proteome</keyword>
<protein>
    <recommendedName>
        <fullName evidence="4">S1 motif domain-containing protein</fullName>
    </recommendedName>
</protein>
<evidence type="ECO:0000313" key="5">
    <source>
        <dbReference type="EMBL" id="CAD6188251.1"/>
    </source>
</evidence>
<dbReference type="PANTHER" id="PTHR23270">
    <property type="entry name" value="PROGRAMMED CELL DEATH PROTEIN 11 PRE-RRNA PROCESSING PROTEIN RRP5"/>
    <property type="match status" value="1"/>
</dbReference>
<dbReference type="CDD" id="cd00164">
    <property type="entry name" value="S1_like"/>
    <property type="match status" value="1"/>
</dbReference>
<feature type="region of interest" description="Disordered" evidence="3">
    <location>
        <begin position="1619"/>
        <end position="1648"/>
    </location>
</feature>
<dbReference type="Gene3D" id="2.40.50.140">
    <property type="entry name" value="Nucleic acid-binding proteins"/>
    <property type="match status" value="3"/>
</dbReference>
<feature type="region of interest" description="Disordered" evidence="3">
    <location>
        <begin position="245"/>
        <end position="292"/>
    </location>
</feature>
<dbReference type="GO" id="GO:0006364">
    <property type="term" value="P:rRNA processing"/>
    <property type="evidence" value="ECO:0007669"/>
    <property type="project" value="UniProtKB-KW"/>
</dbReference>
<accession>A0A8S1GYD8</accession>
<gene>
    <name evidence="5" type="ORF">CAUJ_LOCUS4170</name>
</gene>
<dbReference type="InterPro" id="IPR012340">
    <property type="entry name" value="NA-bd_OB-fold"/>
</dbReference>
<dbReference type="InterPro" id="IPR003029">
    <property type="entry name" value="S1_domain"/>
</dbReference>
<feature type="domain" description="S1 motif" evidence="4">
    <location>
        <begin position="1500"/>
        <end position="1561"/>
    </location>
</feature>
<organism evidence="5 6">
    <name type="scientific">Caenorhabditis auriculariae</name>
    <dbReference type="NCBI Taxonomy" id="2777116"/>
    <lineage>
        <taxon>Eukaryota</taxon>
        <taxon>Metazoa</taxon>
        <taxon>Ecdysozoa</taxon>
        <taxon>Nematoda</taxon>
        <taxon>Chromadorea</taxon>
        <taxon>Rhabditida</taxon>
        <taxon>Rhabditina</taxon>
        <taxon>Rhabditomorpha</taxon>
        <taxon>Rhabditoidea</taxon>
        <taxon>Rhabditidae</taxon>
        <taxon>Peloderinae</taxon>
        <taxon>Caenorhabditis</taxon>
    </lineage>
</organism>
<feature type="compositionally biased region" description="Basic and acidic residues" evidence="3">
    <location>
        <begin position="1625"/>
        <end position="1642"/>
    </location>
</feature>
<dbReference type="GO" id="GO:0032040">
    <property type="term" value="C:small-subunit processome"/>
    <property type="evidence" value="ECO:0007669"/>
    <property type="project" value="TreeGrafter"/>
</dbReference>
<feature type="domain" description="S1 motif" evidence="4">
    <location>
        <begin position="481"/>
        <end position="554"/>
    </location>
</feature>
<dbReference type="Pfam" id="PF00575">
    <property type="entry name" value="S1"/>
    <property type="match status" value="1"/>
</dbReference>
<dbReference type="PANTHER" id="PTHR23270:SF10">
    <property type="entry name" value="PROTEIN RRP5 HOMOLOG"/>
    <property type="match status" value="1"/>
</dbReference>
<comment type="subcellular location">
    <subcellularLocation>
        <location evidence="1">Nucleus</location>
        <location evidence="1">Nucleolus</location>
    </subcellularLocation>
</comment>
<proteinExistence type="predicted"/>
<dbReference type="PROSITE" id="PS50126">
    <property type="entry name" value="S1"/>
    <property type="match status" value="4"/>
</dbReference>
<dbReference type="InterPro" id="IPR013022">
    <property type="entry name" value="Xyl_isomerase-like_TIM-brl"/>
</dbReference>
<name>A0A8S1GYD8_9PELO</name>